<organism evidence="1 2">
    <name type="scientific">Bosea thiooxidans</name>
    <dbReference type="NCBI Taxonomy" id="53254"/>
    <lineage>
        <taxon>Bacteria</taxon>
        <taxon>Pseudomonadati</taxon>
        <taxon>Pseudomonadota</taxon>
        <taxon>Alphaproteobacteria</taxon>
        <taxon>Hyphomicrobiales</taxon>
        <taxon>Boseaceae</taxon>
        <taxon>Bosea</taxon>
    </lineage>
</organism>
<proteinExistence type="predicted"/>
<protein>
    <submittedName>
        <fullName evidence="1">Uncharacterized protein</fullName>
    </submittedName>
</protein>
<dbReference type="EMBL" id="FUYX01000002">
    <property type="protein sequence ID" value="SKB43502.1"/>
    <property type="molecule type" value="Genomic_DNA"/>
</dbReference>
<evidence type="ECO:0000313" key="1">
    <source>
        <dbReference type="EMBL" id="SKB43502.1"/>
    </source>
</evidence>
<sequence length="92" mass="10315">MSAIEDGLYQPSMKQRLAGLEAERQVLEDRLSNTKAPSPVVVNPNLAEAYRRRVAELESLLDDPESRDEATAAIRSMIDDRGDAAGRRWRFA</sequence>
<dbReference type="Proteomes" id="UP000190130">
    <property type="component" value="Unassembled WGS sequence"/>
</dbReference>
<dbReference type="AlphaFoldDB" id="A0A1T5B8C5"/>
<name>A0A1T5B8C5_9HYPH</name>
<reference evidence="1 2" key="1">
    <citation type="submission" date="2017-02" db="EMBL/GenBank/DDBJ databases">
        <authorList>
            <person name="Peterson S.W."/>
        </authorList>
    </citation>
    <scope>NUCLEOTIDE SEQUENCE [LARGE SCALE GENOMIC DNA]</scope>
    <source>
        <strain evidence="1 2">DSM 9653</strain>
    </source>
</reference>
<evidence type="ECO:0000313" key="2">
    <source>
        <dbReference type="Proteomes" id="UP000190130"/>
    </source>
</evidence>
<accession>A0A1T5B8C5</accession>
<gene>
    <name evidence="1" type="ORF">SAMN05660750_00637</name>
</gene>